<dbReference type="PANTHER" id="PTHR38339">
    <property type="entry name" value="TRANSGLUTAMINASE DOMAIN PROTEIN"/>
    <property type="match status" value="1"/>
</dbReference>
<dbReference type="Pfam" id="PF01841">
    <property type="entry name" value="Transglut_core"/>
    <property type="match status" value="1"/>
</dbReference>
<keyword evidence="4" id="KW-1185">Reference proteome</keyword>
<proteinExistence type="predicted"/>
<dbReference type="Proteomes" id="UP001501469">
    <property type="component" value="Unassembled WGS sequence"/>
</dbReference>
<feature type="chain" id="PRO_5045479268" evidence="1">
    <location>
        <begin position="25"/>
        <end position="341"/>
    </location>
</feature>
<organism evidence="3 4">
    <name type="scientific">Hymenobacter glaciei</name>
    <dbReference type="NCBI Taxonomy" id="877209"/>
    <lineage>
        <taxon>Bacteria</taxon>
        <taxon>Pseudomonadati</taxon>
        <taxon>Bacteroidota</taxon>
        <taxon>Cytophagia</taxon>
        <taxon>Cytophagales</taxon>
        <taxon>Hymenobacteraceae</taxon>
        <taxon>Hymenobacter</taxon>
    </lineage>
</organism>
<dbReference type="InterPro" id="IPR038765">
    <property type="entry name" value="Papain-like_cys_pep_sf"/>
</dbReference>
<feature type="domain" description="Transglutaminase-like" evidence="2">
    <location>
        <begin position="207"/>
        <end position="273"/>
    </location>
</feature>
<comment type="caution">
    <text evidence="3">The sequence shown here is derived from an EMBL/GenBank/DDBJ whole genome shotgun (WGS) entry which is preliminary data.</text>
</comment>
<feature type="signal peptide" evidence="1">
    <location>
        <begin position="1"/>
        <end position="24"/>
    </location>
</feature>
<evidence type="ECO:0000259" key="2">
    <source>
        <dbReference type="SMART" id="SM00460"/>
    </source>
</evidence>
<accession>A0ABP7UJX3</accession>
<dbReference type="EMBL" id="BAABDK010000026">
    <property type="protein sequence ID" value="GAA4045265.1"/>
    <property type="molecule type" value="Genomic_DNA"/>
</dbReference>
<reference evidence="4" key="1">
    <citation type="journal article" date="2019" name="Int. J. Syst. Evol. Microbiol.">
        <title>The Global Catalogue of Microorganisms (GCM) 10K type strain sequencing project: providing services to taxonomists for standard genome sequencing and annotation.</title>
        <authorList>
            <consortium name="The Broad Institute Genomics Platform"/>
            <consortium name="The Broad Institute Genome Sequencing Center for Infectious Disease"/>
            <person name="Wu L."/>
            <person name="Ma J."/>
        </authorList>
    </citation>
    <scope>NUCLEOTIDE SEQUENCE [LARGE SCALE GENOMIC DNA]</scope>
    <source>
        <strain evidence="4">JCM 17225</strain>
    </source>
</reference>
<dbReference type="SUPFAM" id="SSF54001">
    <property type="entry name" value="Cysteine proteinases"/>
    <property type="match status" value="1"/>
</dbReference>
<evidence type="ECO:0000256" key="1">
    <source>
        <dbReference type="SAM" id="SignalP"/>
    </source>
</evidence>
<protein>
    <submittedName>
        <fullName evidence="3">Transglutaminase family protein</fullName>
    </submittedName>
</protein>
<gene>
    <name evidence="3" type="ORF">GCM10022409_34110</name>
</gene>
<dbReference type="InterPro" id="IPR002931">
    <property type="entry name" value="Transglutaminase-like"/>
</dbReference>
<dbReference type="SMART" id="SM00460">
    <property type="entry name" value="TGc"/>
    <property type="match status" value="1"/>
</dbReference>
<evidence type="ECO:0000313" key="4">
    <source>
        <dbReference type="Proteomes" id="UP001501469"/>
    </source>
</evidence>
<evidence type="ECO:0000313" key="3">
    <source>
        <dbReference type="EMBL" id="GAA4045265.1"/>
    </source>
</evidence>
<dbReference type="PANTHER" id="PTHR38339:SF1">
    <property type="entry name" value="TRANSGLUTAMINASE-LIKE DOMAIN-CONTAINING PROTEIN"/>
    <property type="match status" value="1"/>
</dbReference>
<dbReference type="Gene3D" id="3.10.620.30">
    <property type="match status" value="1"/>
</dbReference>
<sequence length="341" mass="37316">MISSAIRVGLLGAAGLLSGLSAQAQKAVVPRSRTFVLTSTATVPVPPAGTKTLDLWLPVPHADASQDVSKLTIDFVEPAGGRTPTKIERGAYGNQMFHLRLTTVPTAPLVITIKGQITRREHLNLRANTPTAKPAKEKTDPNLARWLAPDRLVPLDAKIKQQAEEVVAKANAKTPLQKARAIYEHVVSTVTYDKTGQGWGRGDIYYACDARRGNCTDFHAIVIGYCRSLGIPARFSIGLPLPAERGHGEIKGYHCWAEFFTPETGWVPVDASEAAKNPDKRAYFFGAHDENRVEFTRGRDVELAPKQAGPPLNYFVYPYAEADGKPLDVARKYEYSDIIAQ</sequence>
<name>A0ABP7UJX3_9BACT</name>
<keyword evidence="1" id="KW-0732">Signal</keyword>